<evidence type="ECO:0000256" key="4">
    <source>
        <dbReference type="ARBA" id="ARBA00020295"/>
    </source>
</evidence>
<evidence type="ECO:0000256" key="5">
    <source>
        <dbReference type="ARBA" id="ARBA00022676"/>
    </source>
</evidence>
<dbReference type="EMBL" id="JAYXHS010000004">
    <property type="protein sequence ID" value="MEC5387722.1"/>
    <property type="molecule type" value="Genomic_DNA"/>
</dbReference>
<sequence>MRLPRASGVLLHPTSLPGPHGSGDFGPAAYHFVDWLLAAGQKLWQILPLGGIGPGNSPYMSSSAFAGNVLLIDLGELQQQGWLDVADLQPGDGLVDQRVNFAAVVPYRMDRLARAAARFADSGTDEAKAAYDTFCAAHADWLEDYALFMSLADEHNWQEWSQWEEPLAKRRVAALRSARKKHAERIAFWKFCQWCFFRQWLNLKAYANQRGVQIVGDAPIFIAYQSAEVWARQDLFELDETGRPSVVAGVPPDAFSDTGQHWGNPLYRWKAHAKENYAWWVDRIRRTFEFVDIVRIDHFRGFAAYWEIPATEKTAINGRWMPGPGKALFDAVYTALGPIKVIAEDLGVITPDVDALRIDCGFPGMRIYQFAFGSGSGNAYLPHNHARDTTVYTGTHDNDTTLGWWSQASDAERHHVCEYFSTDGHEIHWDLIRAACASVGDMAVHPMQDVLGLGGEARMNFPGKAEGYWEWRFHWSQVHDWHAQRLAGLCRLYGR</sequence>
<dbReference type="Proteomes" id="UP001331561">
    <property type="component" value="Unassembled WGS sequence"/>
</dbReference>
<dbReference type="PANTHER" id="PTHR32438">
    <property type="entry name" value="4-ALPHA-GLUCANOTRANSFERASE DPE1, CHLOROPLASTIC/AMYLOPLASTIC"/>
    <property type="match status" value="1"/>
</dbReference>
<dbReference type="Pfam" id="PF02446">
    <property type="entry name" value="Glyco_hydro_77"/>
    <property type="match status" value="1"/>
</dbReference>
<evidence type="ECO:0000313" key="12">
    <source>
        <dbReference type="Proteomes" id="UP001331561"/>
    </source>
</evidence>
<keyword evidence="7 10" id="KW-0119">Carbohydrate metabolism</keyword>
<name>A0ABU6K768_9RHOO</name>
<evidence type="ECO:0000256" key="7">
    <source>
        <dbReference type="ARBA" id="ARBA00023277"/>
    </source>
</evidence>
<dbReference type="PANTHER" id="PTHR32438:SF5">
    <property type="entry name" value="4-ALPHA-GLUCANOTRANSFERASE DPE1, CHLOROPLASTIC_AMYLOPLASTIC"/>
    <property type="match status" value="1"/>
</dbReference>
<dbReference type="GO" id="GO:0004134">
    <property type="term" value="F:4-alpha-glucanotransferase activity"/>
    <property type="evidence" value="ECO:0007669"/>
    <property type="project" value="UniProtKB-EC"/>
</dbReference>
<evidence type="ECO:0000313" key="11">
    <source>
        <dbReference type="EMBL" id="MEC5387722.1"/>
    </source>
</evidence>
<protein>
    <recommendedName>
        <fullName evidence="4 10">4-alpha-glucanotransferase</fullName>
        <ecNumber evidence="3 10">2.4.1.25</ecNumber>
    </recommendedName>
    <alternativeName>
        <fullName evidence="8 10">Amylomaltase</fullName>
    </alternativeName>
    <alternativeName>
        <fullName evidence="9 10">Disproportionating enzyme</fullName>
    </alternativeName>
</protein>
<gene>
    <name evidence="11" type="primary">malQ</name>
    <name evidence="11" type="ORF">VVD49_18460</name>
</gene>
<evidence type="ECO:0000256" key="6">
    <source>
        <dbReference type="ARBA" id="ARBA00022679"/>
    </source>
</evidence>
<accession>A0ABU6K768</accession>
<dbReference type="Gene3D" id="3.20.20.80">
    <property type="entry name" value="Glycosidases"/>
    <property type="match status" value="1"/>
</dbReference>
<dbReference type="InterPro" id="IPR017853">
    <property type="entry name" value="GH"/>
</dbReference>
<comment type="caution">
    <text evidence="11">The sequence shown here is derived from an EMBL/GenBank/DDBJ whole genome shotgun (WGS) entry which is preliminary data.</text>
</comment>
<evidence type="ECO:0000256" key="1">
    <source>
        <dbReference type="ARBA" id="ARBA00000439"/>
    </source>
</evidence>
<dbReference type="NCBIfam" id="NF011080">
    <property type="entry name" value="PRK14508.1-3"/>
    <property type="match status" value="1"/>
</dbReference>
<keyword evidence="5 10" id="KW-0328">Glycosyltransferase</keyword>
<comment type="similarity">
    <text evidence="2 10">Belongs to the disproportionating enzyme family.</text>
</comment>
<dbReference type="RefSeq" id="WP_327600696.1">
    <property type="nucleotide sequence ID" value="NZ_JAYXHS010000004.1"/>
</dbReference>
<dbReference type="EC" id="2.4.1.25" evidence="3 10"/>
<evidence type="ECO:0000256" key="10">
    <source>
        <dbReference type="RuleBase" id="RU361207"/>
    </source>
</evidence>
<evidence type="ECO:0000256" key="9">
    <source>
        <dbReference type="ARBA" id="ARBA00031501"/>
    </source>
</evidence>
<proteinExistence type="inferred from homology"/>
<keyword evidence="12" id="KW-1185">Reference proteome</keyword>
<organism evidence="11 12">
    <name type="scientific">Uliginosibacterium silvisoli</name>
    <dbReference type="NCBI Taxonomy" id="3114758"/>
    <lineage>
        <taxon>Bacteria</taxon>
        <taxon>Pseudomonadati</taxon>
        <taxon>Pseudomonadota</taxon>
        <taxon>Betaproteobacteria</taxon>
        <taxon>Rhodocyclales</taxon>
        <taxon>Zoogloeaceae</taxon>
        <taxon>Uliginosibacterium</taxon>
    </lineage>
</organism>
<dbReference type="NCBIfam" id="TIGR00217">
    <property type="entry name" value="malQ"/>
    <property type="match status" value="1"/>
</dbReference>
<evidence type="ECO:0000256" key="8">
    <source>
        <dbReference type="ARBA" id="ARBA00031423"/>
    </source>
</evidence>
<evidence type="ECO:0000256" key="2">
    <source>
        <dbReference type="ARBA" id="ARBA00005684"/>
    </source>
</evidence>
<keyword evidence="6 10" id="KW-0808">Transferase</keyword>
<evidence type="ECO:0000256" key="3">
    <source>
        <dbReference type="ARBA" id="ARBA00012560"/>
    </source>
</evidence>
<reference evidence="11 12" key="1">
    <citation type="submission" date="2024-01" db="EMBL/GenBank/DDBJ databases">
        <title>Uliginosibacterium soil sp. nov.</title>
        <authorList>
            <person name="Lv Y."/>
        </authorList>
    </citation>
    <scope>NUCLEOTIDE SEQUENCE [LARGE SCALE GENOMIC DNA]</scope>
    <source>
        <strain evidence="11 12">H3</strain>
    </source>
</reference>
<dbReference type="InterPro" id="IPR003385">
    <property type="entry name" value="Glyco_hydro_77"/>
</dbReference>
<comment type="catalytic activity">
    <reaction evidence="1 10">
        <text>Transfers a segment of a (1-&gt;4)-alpha-D-glucan to a new position in an acceptor, which may be glucose or a (1-&gt;4)-alpha-D-glucan.</text>
        <dbReference type="EC" id="2.4.1.25"/>
    </reaction>
</comment>
<dbReference type="SUPFAM" id="SSF51445">
    <property type="entry name" value="(Trans)glycosidases"/>
    <property type="match status" value="1"/>
</dbReference>